<keyword evidence="9 10" id="KW-0472">Membrane</keyword>
<dbReference type="InterPro" id="IPR006153">
    <property type="entry name" value="Cation/H_exchanger_TM"/>
</dbReference>
<feature type="transmembrane region" description="Helical" evidence="10">
    <location>
        <begin position="334"/>
        <end position="356"/>
    </location>
</feature>
<dbReference type="Gene3D" id="3.30.70.1450">
    <property type="entry name" value="Regulator of K+ conductance, C-terminal domain"/>
    <property type="match status" value="1"/>
</dbReference>
<feature type="transmembrane region" description="Helical" evidence="10">
    <location>
        <begin position="368"/>
        <end position="388"/>
    </location>
</feature>
<feature type="transmembrane region" description="Helical" evidence="10">
    <location>
        <begin position="305"/>
        <end position="327"/>
    </location>
</feature>
<dbReference type="GO" id="GO:0006813">
    <property type="term" value="P:potassium ion transport"/>
    <property type="evidence" value="ECO:0007669"/>
    <property type="project" value="UniProtKB-KW"/>
</dbReference>
<dbReference type="InterPro" id="IPR036721">
    <property type="entry name" value="RCK_C_sf"/>
</dbReference>
<dbReference type="PROSITE" id="PS51202">
    <property type="entry name" value="RCK_C"/>
    <property type="match status" value="1"/>
</dbReference>
<evidence type="ECO:0000256" key="5">
    <source>
        <dbReference type="ARBA" id="ARBA00022538"/>
    </source>
</evidence>
<evidence type="ECO:0000256" key="8">
    <source>
        <dbReference type="ARBA" id="ARBA00023065"/>
    </source>
</evidence>
<keyword evidence="6 10" id="KW-0812">Transmembrane</keyword>
<evidence type="ECO:0000256" key="4">
    <source>
        <dbReference type="ARBA" id="ARBA00022475"/>
    </source>
</evidence>
<dbReference type="InterPro" id="IPR006037">
    <property type="entry name" value="RCK_C"/>
</dbReference>
<dbReference type="PANTHER" id="PTHR32507">
    <property type="entry name" value="NA(+)/H(+) ANTIPORTER 1"/>
    <property type="match status" value="1"/>
</dbReference>
<feature type="transmembrane region" description="Helical" evidence="10">
    <location>
        <begin position="249"/>
        <end position="268"/>
    </location>
</feature>
<evidence type="ECO:0000256" key="7">
    <source>
        <dbReference type="ARBA" id="ARBA00022989"/>
    </source>
</evidence>
<sequence>MTEPLPTAIALTATALLLGLSVLSSRTSGRLGVPFALLFLAVGILAGSEGIGGIAFADYHLTFRVGTVALVLILFEGGLSTDVRGLRRIIAPAALLATAGVAGTAALTALGARAFGLPWPEALLLGAIVSSTDAAAVFSALRNAGVRVRPRVAHLLEVESGGNDPMAVILTLAVTQVLASGEPVRWTILAEIAIQLAVGLAAGVGIGLGGRWLLRRAHLAASGLYPVLTLSIALFAFGAPTLLWGSGFVAVYAAGLTLGAGQLPYLAGLRRVHDAMAWFSQVAMFLLLGLLVFPSRVAAVAGPGLAIGLLLAFVARPLVVGLMLLPFRMPAREVIFISWVGLRGAVPIMLATTPVLAGLPFAEHVFDLVFFVVVVSTVVQGSTIAWLARKLGLETAGPPPPRAVLEIVSTQQLGGEVASYYVEPASAVAGSRISELPFPEGSTVMLVVRGRELVAARGRTVLQPGDHVYVFAPPDEKAFVQLLFGREEEG</sequence>
<keyword evidence="7 10" id="KW-1133">Transmembrane helix</keyword>
<feature type="transmembrane region" description="Helical" evidence="10">
    <location>
        <begin position="223"/>
        <end position="243"/>
    </location>
</feature>
<dbReference type="Pfam" id="PF02080">
    <property type="entry name" value="TrkA_C"/>
    <property type="match status" value="1"/>
</dbReference>
<feature type="transmembrane region" description="Helical" evidence="10">
    <location>
        <begin position="35"/>
        <end position="57"/>
    </location>
</feature>
<keyword evidence="4" id="KW-1003">Cell membrane</keyword>
<keyword evidence="2" id="KW-0813">Transport</keyword>
<dbReference type="GO" id="GO:1902600">
    <property type="term" value="P:proton transmembrane transport"/>
    <property type="evidence" value="ECO:0007669"/>
    <property type="project" value="InterPro"/>
</dbReference>
<reference evidence="12" key="1">
    <citation type="submission" date="2009-01" db="EMBL/GenBank/DDBJ databases">
        <title>Complete sequence of Anaeromyxobacter dehalogenans 2CP-1.</title>
        <authorList>
            <consortium name="US DOE Joint Genome Institute"/>
            <person name="Lucas S."/>
            <person name="Copeland A."/>
            <person name="Lapidus A."/>
            <person name="Glavina del Rio T."/>
            <person name="Dalin E."/>
            <person name="Tice H."/>
            <person name="Bruce D."/>
            <person name="Goodwin L."/>
            <person name="Pitluck S."/>
            <person name="Saunders E."/>
            <person name="Brettin T."/>
            <person name="Detter J.C."/>
            <person name="Han C."/>
            <person name="Larimer F."/>
            <person name="Land M."/>
            <person name="Hauser L."/>
            <person name="Kyrpides N."/>
            <person name="Ovchinnikova G."/>
            <person name="Beliaev A.S."/>
            <person name="Richardson P."/>
        </authorList>
    </citation>
    <scope>NUCLEOTIDE SEQUENCE</scope>
    <source>
        <strain evidence="12">2CP-1</strain>
    </source>
</reference>
<dbReference type="GO" id="GO:0015297">
    <property type="term" value="F:antiporter activity"/>
    <property type="evidence" value="ECO:0007669"/>
    <property type="project" value="UniProtKB-KW"/>
</dbReference>
<name>B8JEE4_ANAD2</name>
<comment type="subcellular location">
    <subcellularLocation>
        <location evidence="1">Cell membrane</location>
        <topology evidence="1">Multi-pass membrane protein</topology>
    </subcellularLocation>
</comment>
<feature type="domain" description="RCK C-terminal" evidence="11">
    <location>
        <begin position="405"/>
        <end position="486"/>
    </location>
</feature>
<evidence type="ECO:0000256" key="10">
    <source>
        <dbReference type="SAM" id="Phobius"/>
    </source>
</evidence>
<keyword evidence="3" id="KW-0050">Antiport</keyword>
<organism evidence="12 13">
    <name type="scientific">Anaeromyxobacter dehalogenans (strain ATCC BAA-258 / DSM 21875 / 2CP-1)</name>
    <dbReference type="NCBI Taxonomy" id="455488"/>
    <lineage>
        <taxon>Bacteria</taxon>
        <taxon>Pseudomonadati</taxon>
        <taxon>Myxococcota</taxon>
        <taxon>Myxococcia</taxon>
        <taxon>Myxococcales</taxon>
        <taxon>Cystobacterineae</taxon>
        <taxon>Anaeromyxobacteraceae</taxon>
        <taxon>Anaeromyxobacter</taxon>
    </lineage>
</organism>
<dbReference type="GO" id="GO:0008324">
    <property type="term" value="F:monoatomic cation transmembrane transporter activity"/>
    <property type="evidence" value="ECO:0007669"/>
    <property type="project" value="InterPro"/>
</dbReference>
<dbReference type="Gene3D" id="1.20.1530.20">
    <property type="match status" value="1"/>
</dbReference>
<dbReference type="RefSeq" id="WP_012632275.1">
    <property type="nucleotide sequence ID" value="NC_011891.1"/>
</dbReference>
<evidence type="ECO:0000256" key="2">
    <source>
        <dbReference type="ARBA" id="ARBA00022448"/>
    </source>
</evidence>
<dbReference type="Proteomes" id="UP000007089">
    <property type="component" value="Chromosome"/>
</dbReference>
<dbReference type="SUPFAM" id="SSF116726">
    <property type="entry name" value="TrkA C-terminal domain-like"/>
    <property type="match status" value="1"/>
</dbReference>
<keyword evidence="5" id="KW-0633">Potassium transport</keyword>
<dbReference type="NCBIfam" id="NF003716">
    <property type="entry name" value="PRK05326.1-3"/>
    <property type="match status" value="1"/>
</dbReference>
<proteinExistence type="predicted"/>
<evidence type="ECO:0000256" key="3">
    <source>
        <dbReference type="ARBA" id="ARBA00022449"/>
    </source>
</evidence>
<dbReference type="NCBIfam" id="NF003715">
    <property type="entry name" value="PRK05326.1-2"/>
    <property type="match status" value="1"/>
</dbReference>
<dbReference type="GO" id="GO:0005886">
    <property type="term" value="C:plasma membrane"/>
    <property type="evidence" value="ECO:0007669"/>
    <property type="project" value="UniProtKB-SubCell"/>
</dbReference>
<feature type="transmembrane region" description="Helical" evidence="10">
    <location>
        <begin position="6"/>
        <end position="23"/>
    </location>
</feature>
<evidence type="ECO:0000256" key="6">
    <source>
        <dbReference type="ARBA" id="ARBA00022692"/>
    </source>
</evidence>
<protein>
    <submittedName>
        <fullName evidence="12">Sodium/hydrogen exchanger</fullName>
    </submittedName>
</protein>
<gene>
    <name evidence="12" type="ordered locus">A2cp1_0919</name>
</gene>
<dbReference type="EMBL" id="CP001359">
    <property type="protein sequence ID" value="ACL64270.1"/>
    <property type="molecule type" value="Genomic_DNA"/>
</dbReference>
<dbReference type="Pfam" id="PF00999">
    <property type="entry name" value="Na_H_Exchanger"/>
    <property type="match status" value="1"/>
</dbReference>
<dbReference type="AlphaFoldDB" id="B8JEE4"/>
<feature type="transmembrane region" description="Helical" evidence="10">
    <location>
        <begin position="192"/>
        <end position="214"/>
    </location>
</feature>
<dbReference type="PANTHER" id="PTHR32507:SF7">
    <property type="entry name" value="K(+)_H(+) ANTIPORTER NHAP2"/>
    <property type="match status" value="1"/>
</dbReference>
<keyword evidence="13" id="KW-1185">Reference proteome</keyword>
<feature type="transmembrane region" description="Helical" evidence="10">
    <location>
        <begin position="275"/>
        <end position="293"/>
    </location>
</feature>
<evidence type="ECO:0000256" key="9">
    <source>
        <dbReference type="ARBA" id="ARBA00023136"/>
    </source>
</evidence>
<dbReference type="KEGG" id="acp:A2cp1_0919"/>
<evidence type="ECO:0000256" key="1">
    <source>
        <dbReference type="ARBA" id="ARBA00004651"/>
    </source>
</evidence>
<evidence type="ECO:0000259" key="11">
    <source>
        <dbReference type="PROSITE" id="PS51202"/>
    </source>
</evidence>
<evidence type="ECO:0000313" key="13">
    <source>
        <dbReference type="Proteomes" id="UP000007089"/>
    </source>
</evidence>
<feature type="transmembrane region" description="Helical" evidence="10">
    <location>
        <begin position="63"/>
        <end position="81"/>
    </location>
</feature>
<keyword evidence="8" id="KW-0406">Ion transport</keyword>
<feature type="transmembrane region" description="Helical" evidence="10">
    <location>
        <begin position="93"/>
        <end position="116"/>
    </location>
</feature>
<keyword evidence="5" id="KW-0630">Potassium</keyword>
<accession>B8JEE4</accession>
<dbReference type="HOGENOM" id="CLU_005912_9_2_7"/>
<dbReference type="InterPro" id="IPR038770">
    <property type="entry name" value="Na+/solute_symporter_sf"/>
</dbReference>
<evidence type="ECO:0000313" key="12">
    <source>
        <dbReference type="EMBL" id="ACL64270.1"/>
    </source>
</evidence>